<evidence type="ECO:0000313" key="2">
    <source>
        <dbReference type="Proteomes" id="UP000273854"/>
    </source>
</evidence>
<comment type="caution">
    <text evidence="1">The sequence shown here is derived from an EMBL/GenBank/DDBJ whole genome shotgun (WGS) entry which is preliminary data.</text>
</comment>
<evidence type="ECO:0000313" key="1">
    <source>
        <dbReference type="EMBL" id="RMT84232.1"/>
    </source>
</evidence>
<sequence>MLIVVLHENRSCWWQVHPCRIAPFYYQGSGAMPYRLLAGILLLVSSCALQAQTPPPESLPAVSYVRDVEPILTEKCVACHACNDAPCQLNLGSGEGVSRGANKVPVYQGDRTQAVAPTRLFYDARDTEAWRGKGFYSVLDAQGSQAALMARMLELGRSAPLPDNSKIPDSIALGINRENVCPAPGEFDAYAAAHAQQGMPLAVAGLTGAEYQTLQRWLAAGAPVEPHAITPTVTEASQILAWENLLNQPGANQALVGRWLFEHLFLAHIYFQDGEAGHFYQWVRSRTPTGKAVDLIATRLPNDDPGSDFYYRLVPVQGVIVHKTHITYALSPQKMARVKQLFYANDWKVNALPGYGPGHRSNPFLTFEAIPAAARYEFMLDNAEYFVRTFIRGPVCRGQIATDVIRDQFWVMFQDPAHDRYVTDAVYRGEATPLLAMPGQNDSVGSVLSLWLSFRDRRNAYEDLRRDTYAKKPPPGWSDLWAGNDNALLTVFRHFDSASVTKGLIGDVPHSMWLFDYPLLERTYYQLAVNFDVYGNVSHQAQTRLYFDLIRNGAEINFMRLMPADLREGLLSDLYQDSGKVKMWLDYQSIDDDTPTGIGLDKNSPVRDFANKLINRSTAFNASPDPINRCNGAYCSRPGIGSEFAQAEQALSHLTSRPAAGLKVIDQLPEATMLRIQDSTGKRVMYSMLRNRAHTNVAFLLGESYRYIPGLDSLSIYPGVLSSYPNFMFNVPAVEVPAFVEAMQQSKDQASFEQIVQRWGVRRTHPLFWTYFHDLNRYLQETDPREAAVLDMNRYENL</sequence>
<reference evidence="1 2" key="1">
    <citation type="submission" date="2018-08" db="EMBL/GenBank/DDBJ databases">
        <title>Recombination of ecologically and evolutionarily significant loci maintains genetic cohesion in the Pseudomonas syringae species complex.</title>
        <authorList>
            <person name="Dillon M."/>
            <person name="Thakur S."/>
            <person name="Almeida R.N.D."/>
            <person name="Weir B.S."/>
            <person name="Guttman D.S."/>
        </authorList>
    </citation>
    <scope>NUCLEOTIDE SEQUENCE [LARGE SCALE GENOMIC DNA]</scope>
    <source>
        <strain evidence="1 2">ICMP 19473</strain>
    </source>
</reference>
<dbReference type="AlphaFoldDB" id="A0A3M5PHX5"/>
<protein>
    <submittedName>
        <fullName evidence="1">Esterified fatty acid cis/trans isomerase</fullName>
    </submittedName>
</protein>
<dbReference type="InterPro" id="IPR010706">
    <property type="entry name" value="Fatty_acid_cis-trans_isomerase"/>
</dbReference>
<dbReference type="EMBL" id="RBTP01000012">
    <property type="protein sequence ID" value="RMT84232.1"/>
    <property type="molecule type" value="Genomic_DNA"/>
</dbReference>
<gene>
    <name evidence="1" type="ORF">ALP40_05090</name>
</gene>
<accession>A0A3M5PHX5</accession>
<keyword evidence="1" id="KW-0413">Isomerase</keyword>
<organism evidence="1 2">
    <name type="scientific">Pseudomonas viridiflava</name>
    <name type="common">Phytomonas viridiflava</name>
    <dbReference type="NCBI Taxonomy" id="33069"/>
    <lineage>
        <taxon>Bacteria</taxon>
        <taxon>Pseudomonadati</taxon>
        <taxon>Pseudomonadota</taxon>
        <taxon>Gammaproteobacteria</taxon>
        <taxon>Pseudomonadales</taxon>
        <taxon>Pseudomonadaceae</taxon>
        <taxon>Pseudomonas</taxon>
    </lineage>
</organism>
<dbReference type="Proteomes" id="UP000273854">
    <property type="component" value="Unassembled WGS sequence"/>
</dbReference>
<proteinExistence type="predicted"/>
<name>A0A3M5PHX5_PSEVI</name>
<dbReference type="GO" id="GO:0016853">
    <property type="term" value="F:isomerase activity"/>
    <property type="evidence" value="ECO:0007669"/>
    <property type="project" value="UniProtKB-KW"/>
</dbReference>
<dbReference type="Pfam" id="PF06934">
    <property type="entry name" value="CTI"/>
    <property type="match status" value="1"/>
</dbReference>